<dbReference type="InterPro" id="IPR027417">
    <property type="entry name" value="P-loop_NTPase"/>
</dbReference>
<sequence length="328" mass="37745">MAYDGKIMRRALRRFEEDRQAREARFQARREEIFLRQPRLREIESQLRSTMSRIIVGALRRGTDPLPAVERLRDENMSLQSERRTLLRELGLPEDALEETPLCALCGDTGYRQGRVCRCLERYYTQEQQKELSRMLDLGSQSFDTFSLDWYSDRVEPGNSKSARSHMEMVYNSCAEFAHQFGRRPGNLLLFGNPGLGKTHLSAAIAREVSAAGWSVVYDTAGHVFSLFEDQKFGREEDAADVERVLKCDLLILDDLGTELTTAFVQSALYQIVNTRLLERRSTILSTNLMPDDIARRYSPQTASRIEGEYQLLPFVGEDVRKLKKNRC</sequence>
<dbReference type="Gene3D" id="3.40.50.300">
    <property type="entry name" value="P-loop containing nucleotide triphosphate hydrolases"/>
    <property type="match status" value="1"/>
</dbReference>
<dbReference type="RefSeq" id="WP_213542998.1">
    <property type="nucleotide sequence ID" value="NZ_AP023420.1"/>
</dbReference>
<dbReference type="SUPFAM" id="SSF52540">
    <property type="entry name" value="P-loop containing nucleoside triphosphate hydrolases"/>
    <property type="match status" value="1"/>
</dbReference>
<keyword evidence="3" id="KW-1185">Reference proteome</keyword>
<dbReference type="PANTHER" id="PTHR30050:SF4">
    <property type="entry name" value="ATP-BINDING PROTEIN RV3427C IN INSERTION SEQUENCE-RELATED"/>
    <property type="match status" value="1"/>
</dbReference>
<organism evidence="2 3">
    <name type="scientific">Pusillibacter faecalis</name>
    <dbReference type="NCBI Taxonomy" id="2714358"/>
    <lineage>
        <taxon>Bacteria</taxon>
        <taxon>Bacillati</taxon>
        <taxon>Bacillota</taxon>
        <taxon>Clostridia</taxon>
        <taxon>Eubacteriales</taxon>
        <taxon>Oscillospiraceae</taxon>
        <taxon>Pusillibacter</taxon>
    </lineage>
</organism>
<dbReference type="AlphaFoldDB" id="A0A810Q748"/>
<gene>
    <name evidence="2" type="ORF">MM59RIKEN_14280</name>
</gene>
<dbReference type="InterPro" id="IPR002611">
    <property type="entry name" value="IstB_ATP-bd"/>
</dbReference>
<feature type="domain" description="AAA+ ATPase" evidence="1">
    <location>
        <begin position="184"/>
        <end position="307"/>
    </location>
</feature>
<protein>
    <submittedName>
        <fullName evidence="2">DNA replication protein DnaC</fullName>
    </submittedName>
</protein>
<dbReference type="CDD" id="cd00009">
    <property type="entry name" value="AAA"/>
    <property type="match status" value="1"/>
</dbReference>
<dbReference type="KEGG" id="pfaa:MM59RIKEN_14280"/>
<evidence type="ECO:0000259" key="1">
    <source>
        <dbReference type="SMART" id="SM00382"/>
    </source>
</evidence>
<dbReference type="InterPro" id="IPR003593">
    <property type="entry name" value="AAA+_ATPase"/>
</dbReference>
<dbReference type="SMART" id="SM00382">
    <property type="entry name" value="AAA"/>
    <property type="match status" value="1"/>
</dbReference>
<dbReference type="Pfam" id="PF01695">
    <property type="entry name" value="IstB_IS21"/>
    <property type="match status" value="1"/>
</dbReference>
<dbReference type="GO" id="GO:0006260">
    <property type="term" value="P:DNA replication"/>
    <property type="evidence" value="ECO:0007669"/>
    <property type="project" value="TreeGrafter"/>
</dbReference>
<reference evidence="2" key="1">
    <citation type="submission" date="2020-09" db="EMBL/GenBank/DDBJ databases">
        <title>New species isolated from human feces.</title>
        <authorList>
            <person name="Kitahara M."/>
            <person name="Shigeno Y."/>
            <person name="Shime M."/>
            <person name="Matsumoto Y."/>
            <person name="Nakamura S."/>
            <person name="Motooka D."/>
            <person name="Fukuoka S."/>
            <person name="Nishikawa H."/>
            <person name="Benno Y."/>
        </authorList>
    </citation>
    <scope>NUCLEOTIDE SEQUENCE</scope>
    <source>
        <strain evidence="2">MM59</strain>
    </source>
</reference>
<proteinExistence type="predicted"/>
<name>A0A810Q748_9FIRM</name>
<dbReference type="EMBL" id="AP023420">
    <property type="protein sequence ID" value="BCK84109.1"/>
    <property type="molecule type" value="Genomic_DNA"/>
</dbReference>
<dbReference type="NCBIfam" id="NF005304">
    <property type="entry name" value="PRK06835.1"/>
    <property type="match status" value="1"/>
</dbReference>
<dbReference type="Proteomes" id="UP000679848">
    <property type="component" value="Chromosome"/>
</dbReference>
<accession>A0A810Q748</accession>
<dbReference type="PANTHER" id="PTHR30050">
    <property type="entry name" value="CHROMOSOMAL REPLICATION INITIATOR PROTEIN DNAA"/>
    <property type="match status" value="1"/>
</dbReference>
<evidence type="ECO:0000313" key="3">
    <source>
        <dbReference type="Proteomes" id="UP000679848"/>
    </source>
</evidence>
<evidence type="ECO:0000313" key="2">
    <source>
        <dbReference type="EMBL" id="BCK84109.1"/>
    </source>
</evidence>
<dbReference type="GO" id="GO:0005524">
    <property type="term" value="F:ATP binding"/>
    <property type="evidence" value="ECO:0007669"/>
    <property type="project" value="InterPro"/>
</dbReference>